<sequence length="136" mass="15235">MKFSVTQENYTMIADVEVIGKDLLIKITGGDTPHIGSVTTLTKETDLETIRYPSHDGRLHKDDVLAVRVGKIIQDYLPGSCTITAGVHVNHISKKQIMVSAMMSKNLGEQIRTWLEETDFSNSPKPIYYSDNEKPQ</sequence>
<evidence type="ECO:0000313" key="3">
    <source>
        <dbReference type="Proteomes" id="UP000267208"/>
    </source>
</evidence>
<dbReference type="KEGG" id="lzh:D1B17_03900"/>
<evidence type="ECO:0000259" key="1">
    <source>
        <dbReference type="Pfam" id="PF21758"/>
    </source>
</evidence>
<dbReference type="Pfam" id="PF21758">
    <property type="entry name" value="PAC_bac"/>
    <property type="match status" value="1"/>
</dbReference>
<accession>A0A386PPW0</accession>
<evidence type="ECO:0000313" key="2">
    <source>
        <dbReference type="EMBL" id="AYE37821.1"/>
    </source>
</evidence>
<gene>
    <name evidence="2" type="ORF">D1B17_03900</name>
</gene>
<dbReference type="InterPro" id="IPR048844">
    <property type="entry name" value="LpdD_chaperone-like"/>
</dbReference>
<keyword evidence="3" id="KW-1185">Reference proteome</keyword>
<dbReference type="RefSeq" id="WP_120142069.1">
    <property type="nucleotide sequence ID" value="NZ_CP031933.2"/>
</dbReference>
<name>A0A386PPW0_9LACO</name>
<protein>
    <submittedName>
        <fullName evidence="2">Amino acid decarboxylase</fullName>
    </submittedName>
</protein>
<reference evidence="3" key="1">
    <citation type="submission" date="2018-08" db="EMBL/GenBank/DDBJ databases">
        <title>Genome of Lactobacillus sp. HBUAS52074.</title>
        <authorList>
            <person name="Guo Z."/>
            <person name="Zhang Z.D."/>
        </authorList>
    </citation>
    <scope>NUCLEOTIDE SEQUENCE [LARGE SCALE GENOMIC DNA]</scope>
    <source>
        <strain evidence="3">HBUAS52074</strain>
    </source>
</reference>
<dbReference type="EMBL" id="CP031933">
    <property type="protein sequence ID" value="AYE37821.1"/>
    <property type="molecule type" value="Genomic_DNA"/>
</dbReference>
<organism evidence="2 3">
    <name type="scientific">Companilactobacillus zhachilii</name>
    <dbReference type="NCBI Taxonomy" id="2304606"/>
    <lineage>
        <taxon>Bacteria</taxon>
        <taxon>Bacillati</taxon>
        <taxon>Bacillota</taxon>
        <taxon>Bacilli</taxon>
        <taxon>Lactobacillales</taxon>
        <taxon>Lactobacillaceae</taxon>
        <taxon>Companilactobacillus</taxon>
    </lineage>
</organism>
<feature type="domain" description="Prenylated flavin chaperone LpdD-like" evidence="1">
    <location>
        <begin position="7"/>
        <end position="115"/>
    </location>
</feature>
<dbReference type="AlphaFoldDB" id="A0A386PPW0"/>
<dbReference type="OrthoDB" id="2243237at2"/>
<proteinExistence type="predicted"/>
<dbReference type="Proteomes" id="UP000267208">
    <property type="component" value="Chromosome"/>
</dbReference>